<gene>
    <name evidence="2" type="ORF">EJB05_34866</name>
</gene>
<dbReference type="AlphaFoldDB" id="A0A5J9U546"/>
<dbReference type="InterPro" id="IPR036770">
    <property type="entry name" value="Ankyrin_rpt-contain_sf"/>
</dbReference>
<keyword evidence="1" id="KW-0040">ANK repeat</keyword>
<comment type="caution">
    <text evidence="2">The sequence shown here is derived from an EMBL/GenBank/DDBJ whole genome shotgun (WGS) entry which is preliminary data.</text>
</comment>
<organism evidence="2 3">
    <name type="scientific">Eragrostis curvula</name>
    <name type="common">weeping love grass</name>
    <dbReference type="NCBI Taxonomy" id="38414"/>
    <lineage>
        <taxon>Eukaryota</taxon>
        <taxon>Viridiplantae</taxon>
        <taxon>Streptophyta</taxon>
        <taxon>Embryophyta</taxon>
        <taxon>Tracheophyta</taxon>
        <taxon>Spermatophyta</taxon>
        <taxon>Magnoliopsida</taxon>
        <taxon>Liliopsida</taxon>
        <taxon>Poales</taxon>
        <taxon>Poaceae</taxon>
        <taxon>PACMAD clade</taxon>
        <taxon>Chloridoideae</taxon>
        <taxon>Eragrostideae</taxon>
        <taxon>Eragrostidinae</taxon>
        <taxon>Eragrostis</taxon>
    </lineage>
</organism>
<dbReference type="Gene3D" id="1.25.40.20">
    <property type="entry name" value="Ankyrin repeat-containing domain"/>
    <property type="match status" value="1"/>
</dbReference>
<dbReference type="PROSITE" id="PS50088">
    <property type="entry name" value="ANK_REPEAT"/>
    <property type="match status" value="1"/>
</dbReference>
<protein>
    <submittedName>
        <fullName evidence="2">Uncharacterized protein</fullName>
    </submittedName>
</protein>
<feature type="non-terminal residue" evidence="2">
    <location>
        <position position="1"/>
    </location>
</feature>
<dbReference type="Proteomes" id="UP000324897">
    <property type="component" value="Chromosome 7"/>
</dbReference>
<evidence type="ECO:0000313" key="3">
    <source>
        <dbReference type="Proteomes" id="UP000324897"/>
    </source>
</evidence>
<keyword evidence="3" id="KW-1185">Reference proteome</keyword>
<dbReference type="SUPFAM" id="SSF48403">
    <property type="entry name" value="Ankyrin repeat"/>
    <property type="match status" value="1"/>
</dbReference>
<evidence type="ECO:0000256" key="1">
    <source>
        <dbReference type="PROSITE-ProRule" id="PRU00023"/>
    </source>
</evidence>
<evidence type="ECO:0000313" key="2">
    <source>
        <dbReference type="EMBL" id="TVU18753.1"/>
    </source>
</evidence>
<dbReference type="PANTHER" id="PTHR46224:SF25">
    <property type="entry name" value="OS12G0636100 PROTEIN"/>
    <property type="match status" value="1"/>
</dbReference>
<feature type="repeat" description="ANK" evidence="1">
    <location>
        <begin position="108"/>
        <end position="136"/>
    </location>
</feature>
<name>A0A5J9U546_9POAL</name>
<dbReference type="InterPro" id="IPR002110">
    <property type="entry name" value="Ankyrin_rpt"/>
</dbReference>
<dbReference type="OrthoDB" id="695627at2759"/>
<dbReference type="PANTHER" id="PTHR46224">
    <property type="entry name" value="ANKYRIN REPEAT FAMILY PROTEIN"/>
    <property type="match status" value="1"/>
</dbReference>
<reference evidence="2 3" key="1">
    <citation type="journal article" date="2019" name="Sci. Rep.">
        <title>A high-quality genome of Eragrostis curvula grass provides insights into Poaceae evolution and supports new strategies to enhance forage quality.</title>
        <authorList>
            <person name="Carballo J."/>
            <person name="Santos B.A.C.M."/>
            <person name="Zappacosta D."/>
            <person name="Garbus I."/>
            <person name="Selva J.P."/>
            <person name="Gallo C.A."/>
            <person name="Diaz A."/>
            <person name="Albertini E."/>
            <person name="Caccamo M."/>
            <person name="Echenique V."/>
        </authorList>
    </citation>
    <scope>NUCLEOTIDE SEQUENCE [LARGE SCALE GENOMIC DNA]</scope>
    <source>
        <strain evidence="3">cv. Victoria</strain>
        <tissue evidence="2">Leaf</tissue>
    </source>
</reference>
<dbReference type="EMBL" id="RWGY01000029">
    <property type="protein sequence ID" value="TVU18753.1"/>
    <property type="molecule type" value="Genomic_DNA"/>
</dbReference>
<proteinExistence type="predicted"/>
<sequence>LPLPEQPHLLFVDPSRRAPTSPEQPPLYLATSSCLLVYPSRRTPTSPEAEQLCLHLALASCSLLVDPSHRTPSSMQRTMFSDCDCNRIFLTDVEYAGADVNVSRYFHPLAKAAEKGLTEAIKCLVEAGADANVPDTDDDIVKKTKSDLKRSRSLCWLRLGDGEKVLDDAVNS</sequence>
<accession>A0A5J9U546</accession>
<dbReference type="InterPro" id="IPR051616">
    <property type="entry name" value="Cul2-RING_E3_ligase_SR"/>
</dbReference>